<gene>
    <name evidence="2" type="primary">atp8</name>
</gene>
<feature type="transmembrane region" description="Helical" evidence="1">
    <location>
        <begin position="12"/>
        <end position="31"/>
    </location>
</feature>
<keyword evidence="1" id="KW-0472">Membrane</keyword>
<organism evidence="2">
    <name type="scientific">Trigonopterus sp. 2 AH-2016</name>
    <dbReference type="NCBI Taxonomy" id="1903836"/>
    <lineage>
        <taxon>Eukaryota</taxon>
        <taxon>Metazoa</taxon>
        <taxon>Ecdysozoa</taxon>
        <taxon>Arthropoda</taxon>
        <taxon>Hexapoda</taxon>
        <taxon>Insecta</taxon>
        <taxon>Pterygota</taxon>
        <taxon>Neoptera</taxon>
        <taxon>Endopterygota</taxon>
        <taxon>Coleoptera</taxon>
        <taxon>Polyphaga</taxon>
        <taxon>Cucujiformia</taxon>
        <taxon>Curculionidae</taxon>
        <taxon>Cryptorhynchinae</taxon>
        <taxon>Trigonopterus</taxon>
    </lineage>
</organism>
<reference evidence="2" key="1">
    <citation type="submission" date="2016-04" db="EMBL/GenBank/DDBJ databases">
        <title>Mitochondria of beetle species.</title>
        <authorList>
            <person name="Hunter A."/>
            <person name="Moriniere J."/>
            <person name="Tang P."/>
            <person name="Linard B."/>
            <person name="Crampton-Platt A."/>
            <person name="Vogler A.P."/>
        </authorList>
    </citation>
    <scope>NUCLEOTIDE SEQUENCE</scope>
</reference>
<protein>
    <submittedName>
        <fullName evidence="2">ATP synthase F0 subunit 8</fullName>
    </submittedName>
</protein>
<accession>A0A343C3Y8</accession>
<sequence>MPQMAPINWTLMYMFIIFLYLSLMILNFYLFKYKISKPFKIFSRTTNTWK</sequence>
<name>A0A343C3Y8_9CUCU</name>
<proteinExistence type="predicted"/>
<dbReference type="AlphaFoldDB" id="A0A343C3Y8"/>
<keyword evidence="2" id="KW-0496">Mitochondrion</keyword>
<geneLocation type="mitochondrion" evidence="2"/>
<evidence type="ECO:0000256" key="1">
    <source>
        <dbReference type="SAM" id="Phobius"/>
    </source>
</evidence>
<evidence type="ECO:0000313" key="2">
    <source>
        <dbReference type="EMBL" id="ARH54731.1"/>
    </source>
</evidence>
<dbReference type="EMBL" id="KX087360">
    <property type="protein sequence ID" value="ARH54731.1"/>
    <property type="molecule type" value="Genomic_DNA"/>
</dbReference>
<keyword evidence="1" id="KW-1133">Transmembrane helix</keyword>
<keyword evidence="1" id="KW-0812">Transmembrane</keyword>